<sequence length="124" mass="13574">MPSTSTKRGHGIIIWKCANSFACKAWVSSEFATSGTTMANVVAPKRRGHEGCGQKLQGHYPGVRGITYNLNRCVLQHHLARIPLAVTFGALPILYVYEITISFFVLVTAILGSRHMVLDSLSQT</sequence>
<dbReference type="EMBL" id="ML978066">
    <property type="protein sequence ID" value="KAF2020394.1"/>
    <property type="molecule type" value="Genomic_DNA"/>
</dbReference>
<keyword evidence="1" id="KW-0812">Transmembrane</keyword>
<feature type="transmembrane region" description="Helical" evidence="1">
    <location>
        <begin position="84"/>
        <end position="111"/>
    </location>
</feature>
<evidence type="ECO:0000256" key="1">
    <source>
        <dbReference type="SAM" id="Phobius"/>
    </source>
</evidence>
<dbReference type="RefSeq" id="XP_033388733.1">
    <property type="nucleotide sequence ID" value="XM_033525570.1"/>
</dbReference>
<gene>
    <name evidence="2" type="ORF">BU24DRAFT_403511</name>
</gene>
<accession>A0A6A5Y763</accession>
<dbReference type="AlphaFoldDB" id="A0A6A5Y763"/>
<name>A0A6A5Y763_9PLEO</name>
<reference evidence="2" key="1">
    <citation type="journal article" date="2020" name="Stud. Mycol.">
        <title>101 Dothideomycetes genomes: a test case for predicting lifestyles and emergence of pathogens.</title>
        <authorList>
            <person name="Haridas S."/>
            <person name="Albert R."/>
            <person name="Binder M."/>
            <person name="Bloem J."/>
            <person name="Labutti K."/>
            <person name="Salamov A."/>
            <person name="Andreopoulos B."/>
            <person name="Baker S."/>
            <person name="Barry K."/>
            <person name="Bills G."/>
            <person name="Bluhm B."/>
            <person name="Cannon C."/>
            <person name="Castanera R."/>
            <person name="Culley D."/>
            <person name="Daum C."/>
            <person name="Ezra D."/>
            <person name="Gonzalez J."/>
            <person name="Henrissat B."/>
            <person name="Kuo A."/>
            <person name="Liang C."/>
            <person name="Lipzen A."/>
            <person name="Lutzoni F."/>
            <person name="Magnuson J."/>
            <person name="Mondo S."/>
            <person name="Nolan M."/>
            <person name="Ohm R."/>
            <person name="Pangilinan J."/>
            <person name="Park H.-J."/>
            <person name="Ramirez L."/>
            <person name="Alfaro M."/>
            <person name="Sun H."/>
            <person name="Tritt A."/>
            <person name="Yoshinaga Y."/>
            <person name="Zwiers L.-H."/>
            <person name="Turgeon B."/>
            <person name="Goodwin S."/>
            <person name="Spatafora J."/>
            <person name="Crous P."/>
            <person name="Grigoriev I."/>
        </authorList>
    </citation>
    <scope>NUCLEOTIDE SEQUENCE</scope>
    <source>
        <strain evidence="2">CBS 175.79</strain>
    </source>
</reference>
<evidence type="ECO:0000313" key="3">
    <source>
        <dbReference type="Proteomes" id="UP000799778"/>
    </source>
</evidence>
<dbReference type="GeneID" id="54282967"/>
<dbReference type="Proteomes" id="UP000799778">
    <property type="component" value="Unassembled WGS sequence"/>
</dbReference>
<protein>
    <submittedName>
        <fullName evidence="2">Uncharacterized protein</fullName>
    </submittedName>
</protein>
<proteinExistence type="predicted"/>
<keyword evidence="3" id="KW-1185">Reference proteome</keyword>
<organism evidence="2 3">
    <name type="scientific">Aaosphaeria arxii CBS 175.79</name>
    <dbReference type="NCBI Taxonomy" id="1450172"/>
    <lineage>
        <taxon>Eukaryota</taxon>
        <taxon>Fungi</taxon>
        <taxon>Dikarya</taxon>
        <taxon>Ascomycota</taxon>
        <taxon>Pezizomycotina</taxon>
        <taxon>Dothideomycetes</taxon>
        <taxon>Pleosporomycetidae</taxon>
        <taxon>Pleosporales</taxon>
        <taxon>Pleosporales incertae sedis</taxon>
        <taxon>Aaosphaeria</taxon>
    </lineage>
</organism>
<evidence type="ECO:0000313" key="2">
    <source>
        <dbReference type="EMBL" id="KAF2020394.1"/>
    </source>
</evidence>
<keyword evidence="1" id="KW-0472">Membrane</keyword>
<keyword evidence="1" id="KW-1133">Transmembrane helix</keyword>